<sequence>MTSPAYRPGHLAAAALTLGGLLLIGVPERAPSIVRLVLVTLAAAGGLHLILAHGGPAFLLSPFRWTLRERDDAGGSADARRLRSALEGRRHRIAGAAPLPPATIRTLQPLIEAALDRDGAGPDAPLRRAAALQRLSLQTRAILAHDATVNPPWFRTLRSDPRATARVVTTVLDELDLAPHADASRAGVP</sequence>
<feature type="transmembrane region" description="Helical" evidence="1">
    <location>
        <begin position="39"/>
        <end position="60"/>
    </location>
</feature>
<evidence type="ECO:0000256" key="1">
    <source>
        <dbReference type="SAM" id="Phobius"/>
    </source>
</evidence>
<keyword evidence="1" id="KW-1133">Transmembrane helix</keyword>
<gene>
    <name evidence="2" type="ORF">WI372_05040</name>
</gene>
<protein>
    <submittedName>
        <fullName evidence="2">Uncharacterized protein</fullName>
    </submittedName>
</protein>
<name>A0ABU9E6P6_9BACT</name>
<reference evidence="2 3" key="1">
    <citation type="submission" date="2024-02" db="EMBL/GenBank/DDBJ databases">
        <title>A novel Gemmatimonadota bacterium.</title>
        <authorList>
            <person name="Du Z.-J."/>
            <person name="Ye Y.-Q."/>
        </authorList>
    </citation>
    <scope>NUCLEOTIDE SEQUENCE [LARGE SCALE GENOMIC DNA]</scope>
    <source>
        <strain evidence="2 3">DH-20</strain>
    </source>
</reference>
<evidence type="ECO:0000313" key="2">
    <source>
        <dbReference type="EMBL" id="MEK9500334.1"/>
    </source>
</evidence>
<dbReference type="RefSeq" id="WP_405275107.1">
    <property type="nucleotide sequence ID" value="NZ_CP144380.1"/>
</dbReference>
<dbReference type="Proteomes" id="UP001484239">
    <property type="component" value="Unassembled WGS sequence"/>
</dbReference>
<organism evidence="2 3">
    <name type="scientific">Gaopeijia maritima</name>
    <dbReference type="NCBI Taxonomy" id="3119007"/>
    <lineage>
        <taxon>Bacteria</taxon>
        <taxon>Pseudomonadati</taxon>
        <taxon>Gemmatimonadota</taxon>
        <taxon>Longimicrobiia</taxon>
        <taxon>Gaopeijiales</taxon>
        <taxon>Gaopeijiaceae</taxon>
        <taxon>Gaopeijia</taxon>
    </lineage>
</organism>
<keyword evidence="3" id="KW-1185">Reference proteome</keyword>
<evidence type="ECO:0000313" key="3">
    <source>
        <dbReference type="Proteomes" id="UP001484239"/>
    </source>
</evidence>
<proteinExistence type="predicted"/>
<keyword evidence="1" id="KW-0472">Membrane</keyword>
<comment type="caution">
    <text evidence="2">The sequence shown here is derived from an EMBL/GenBank/DDBJ whole genome shotgun (WGS) entry which is preliminary data.</text>
</comment>
<dbReference type="EMBL" id="JBBHLI010000002">
    <property type="protein sequence ID" value="MEK9500334.1"/>
    <property type="molecule type" value="Genomic_DNA"/>
</dbReference>
<accession>A0ABU9E6P6</accession>
<keyword evidence="1" id="KW-0812">Transmembrane</keyword>